<accession>A0A5B7HLI0</accession>
<feature type="signal peptide" evidence="1">
    <location>
        <begin position="1"/>
        <end position="19"/>
    </location>
</feature>
<evidence type="ECO:0000313" key="2">
    <source>
        <dbReference type="EMBL" id="MPC72142.1"/>
    </source>
</evidence>
<reference evidence="2 3" key="1">
    <citation type="submission" date="2019-05" db="EMBL/GenBank/DDBJ databases">
        <title>Another draft genome of Portunus trituberculatus and its Hox gene families provides insights of decapod evolution.</title>
        <authorList>
            <person name="Jeong J.-H."/>
            <person name="Song I."/>
            <person name="Kim S."/>
            <person name="Choi T."/>
            <person name="Kim D."/>
            <person name="Ryu S."/>
            <person name="Kim W."/>
        </authorList>
    </citation>
    <scope>NUCLEOTIDE SEQUENCE [LARGE SCALE GENOMIC DNA]</scope>
    <source>
        <tissue evidence="2">Muscle</tissue>
    </source>
</reference>
<name>A0A5B7HLI0_PORTR</name>
<comment type="caution">
    <text evidence="2">The sequence shown here is derived from an EMBL/GenBank/DDBJ whole genome shotgun (WGS) entry which is preliminary data.</text>
</comment>
<sequence>MKVCFFLSSHGLNLQVLVADVVPGPPPWKLPSPVVSFINTMKCDSPPLQLQLALEHVAQVYIIMPQLTAWRKKPAVSLIEVMDVLSPCLATSPWSALLPSCPSSAVGILRNCSVTITHYESVCHHKCTYRQRGLLVVSTMLSQLACGWTTVRRGRLPSGWRGLPLDVVCHHMVLSVVLEEFVRHPPFEGFS</sequence>
<feature type="chain" id="PRO_5022868943" evidence="1">
    <location>
        <begin position="20"/>
        <end position="191"/>
    </location>
</feature>
<keyword evidence="1" id="KW-0732">Signal</keyword>
<protein>
    <submittedName>
        <fullName evidence="2">Uncharacterized protein</fullName>
    </submittedName>
</protein>
<dbReference type="AlphaFoldDB" id="A0A5B7HLI0"/>
<evidence type="ECO:0000256" key="1">
    <source>
        <dbReference type="SAM" id="SignalP"/>
    </source>
</evidence>
<evidence type="ECO:0000313" key="3">
    <source>
        <dbReference type="Proteomes" id="UP000324222"/>
    </source>
</evidence>
<proteinExistence type="predicted"/>
<organism evidence="2 3">
    <name type="scientific">Portunus trituberculatus</name>
    <name type="common">Swimming crab</name>
    <name type="synonym">Neptunus trituberculatus</name>
    <dbReference type="NCBI Taxonomy" id="210409"/>
    <lineage>
        <taxon>Eukaryota</taxon>
        <taxon>Metazoa</taxon>
        <taxon>Ecdysozoa</taxon>
        <taxon>Arthropoda</taxon>
        <taxon>Crustacea</taxon>
        <taxon>Multicrustacea</taxon>
        <taxon>Malacostraca</taxon>
        <taxon>Eumalacostraca</taxon>
        <taxon>Eucarida</taxon>
        <taxon>Decapoda</taxon>
        <taxon>Pleocyemata</taxon>
        <taxon>Brachyura</taxon>
        <taxon>Eubrachyura</taxon>
        <taxon>Portunoidea</taxon>
        <taxon>Portunidae</taxon>
        <taxon>Portuninae</taxon>
        <taxon>Portunus</taxon>
    </lineage>
</organism>
<keyword evidence="3" id="KW-1185">Reference proteome</keyword>
<dbReference type="EMBL" id="VSRR010034220">
    <property type="protein sequence ID" value="MPC72142.1"/>
    <property type="molecule type" value="Genomic_DNA"/>
</dbReference>
<dbReference type="Proteomes" id="UP000324222">
    <property type="component" value="Unassembled WGS sequence"/>
</dbReference>
<gene>
    <name evidence="2" type="ORF">E2C01_066436</name>
</gene>